<reference evidence="1" key="1">
    <citation type="submission" date="2023-07" db="EMBL/GenBank/DDBJ databases">
        <title>Murine gut Bacillus species.</title>
        <authorList>
            <person name="Gutman E."/>
            <person name="Hashuel R."/>
            <person name="Litvak Y."/>
        </authorList>
    </citation>
    <scope>NUCLEOTIDE SEQUENCE</scope>
    <source>
        <strain evidence="1">RU293</strain>
    </source>
</reference>
<sequence length="43" mass="5032">MEIRKASRKQSRTNEIQRLELSVIANKAPALSLYRKIGFEKKE</sequence>
<dbReference type="Gene3D" id="3.40.630.30">
    <property type="match status" value="1"/>
</dbReference>
<organism evidence="1 2">
    <name type="scientific">Peribacillus frigoritolerans</name>
    <dbReference type="NCBI Taxonomy" id="450367"/>
    <lineage>
        <taxon>Bacteria</taxon>
        <taxon>Bacillati</taxon>
        <taxon>Bacillota</taxon>
        <taxon>Bacilli</taxon>
        <taxon>Bacillales</taxon>
        <taxon>Bacillaceae</taxon>
        <taxon>Peribacillus</taxon>
    </lineage>
</organism>
<evidence type="ECO:0000313" key="1">
    <source>
        <dbReference type="EMBL" id="MDP1449926.1"/>
    </source>
</evidence>
<dbReference type="SUPFAM" id="SSF55729">
    <property type="entry name" value="Acyl-CoA N-acyltransferases (Nat)"/>
    <property type="match status" value="1"/>
</dbReference>
<proteinExistence type="predicted"/>
<dbReference type="InterPro" id="IPR016181">
    <property type="entry name" value="Acyl_CoA_acyltransferase"/>
</dbReference>
<evidence type="ECO:0008006" key="3">
    <source>
        <dbReference type="Google" id="ProtNLM"/>
    </source>
</evidence>
<name>A0AA90P0A0_9BACI</name>
<gene>
    <name evidence="1" type="ORF">Q8G36_02490</name>
</gene>
<comment type="caution">
    <text evidence="1">The sequence shown here is derived from an EMBL/GenBank/DDBJ whole genome shotgun (WGS) entry which is preliminary data.</text>
</comment>
<dbReference type="RefSeq" id="WP_305158811.1">
    <property type="nucleotide sequence ID" value="NZ_JAUUTW010000002.1"/>
</dbReference>
<dbReference type="EMBL" id="JAUUTW010000002">
    <property type="protein sequence ID" value="MDP1449926.1"/>
    <property type="molecule type" value="Genomic_DNA"/>
</dbReference>
<evidence type="ECO:0000313" key="2">
    <source>
        <dbReference type="Proteomes" id="UP001178275"/>
    </source>
</evidence>
<accession>A0AA90P0A0</accession>
<dbReference type="AlphaFoldDB" id="A0AA90P0A0"/>
<dbReference type="Proteomes" id="UP001178275">
    <property type="component" value="Unassembled WGS sequence"/>
</dbReference>
<protein>
    <recommendedName>
        <fullName evidence="3">GNAT family N-acetyltransferase</fullName>
    </recommendedName>
</protein>